<protein>
    <submittedName>
        <fullName evidence="1">Uncharacterized protein</fullName>
    </submittedName>
</protein>
<name>A0A2U9IKJ3_9CREN</name>
<dbReference type="AlphaFoldDB" id="A0A2U9IKJ3"/>
<dbReference type="Proteomes" id="UP000248410">
    <property type="component" value="Chromosome"/>
</dbReference>
<evidence type="ECO:0000313" key="1">
    <source>
        <dbReference type="EMBL" id="AWR96562.1"/>
    </source>
</evidence>
<accession>A0A2U9IKJ3</accession>
<gene>
    <name evidence="1" type="ORF">DFR86_02690</name>
</gene>
<keyword evidence="2" id="KW-1185">Reference proteome</keyword>
<reference evidence="1 2" key="1">
    <citation type="submission" date="2018-05" db="EMBL/GenBank/DDBJ databases">
        <title>Complete Genome Sequences of Extremely Thermoacidophilic, Metal-Mobilizing Type-Strain Members of the Archaeal Family Sulfolobaceae: Acidianus brierleyi DSM-1651T, Acidianus sulfidivorans DSM-18786T, Metallosphaera hakonensis DSM-7519T, and Metallosphaera prunae DSM-10039T.</title>
        <authorList>
            <person name="Counts J.A."/>
            <person name="Kelly R.M."/>
        </authorList>
    </citation>
    <scope>NUCLEOTIDE SEQUENCE [LARGE SCALE GENOMIC DNA]</scope>
    <source>
        <strain evidence="1 2">JP7</strain>
    </source>
</reference>
<proteinExistence type="predicted"/>
<organism evidence="1 2">
    <name type="scientific">Acidianus sulfidivorans JP7</name>
    <dbReference type="NCBI Taxonomy" id="619593"/>
    <lineage>
        <taxon>Archaea</taxon>
        <taxon>Thermoproteota</taxon>
        <taxon>Thermoprotei</taxon>
        <taxon>Sulfolobales</taxon>
        <taxon>Sulfolobaceae</taxon>
        <taxon>Acidianus</taxon>
    </lineage>
</organism>
<dbReference type="EMBL" id="CP029288">
    <property type="protein sequence ID" value="AWR96562.1"/>
    <property type="molecule type" value="Genomic_DNA"/>
</dbReference>
<evidence type="ECO:0000313" key="2">
    <source>
        <dbReference type="Proteomes" id="UP000248410"/>
    </source>
</evidence>
<sequence>MILENYNVKLKTSWLRISSDIIPHDSNDSVEDLDVVSKGIVEALENSNKEDFELDEKILIFTNIFTSRIIENLDSNISYYLGKWGGKYFSGDISASLGEAIAYAFLEQKFDIKITDILPLRQVKFQGIVTDTYLKIEKYPKIKEFLGAENGILFINTRSMMTYDKNLLSRNISKDLIISENLRYPDNYSLLSYLIGVNTLYLVVITP</sequence>
<dbReference type="KEGG" id="asul:DFR86_02690"/>